<evidence type="ECO:0000313" key="4">
    <source>
        <dbReference type="Proteomes" id="UP001596547"/>
    </source>
</evidence>
<keyword evidence="4" id="KW-1185">Reference proteome</keyword>
<name>A0ABD6A5G2_9EURY</name>
<dbReference type="EMBL" id="JBHTBF010000001">
    <property type="protein sequence ID" value="MFC7315431.1"/>
    <property type="molecule type" value="Genomic_DNA"/>
</dbReference>
<dbReference type="AlphaFoldDB" id="A0ABD6A5G2"/>
<dbReference type="Gene3D" id="3.20.20.70">
    <property type="entry name" value="Aldolase class I"/>
    <property type="match status" value="1"/>
</dbReference>
<reference evidence="3 4" key="1">
    <citation type="journal article" date="2019" name="Int. J. Syst. Evol. Microbiol.">
        <title>The Global Catalogue of Microorganisms (GCM) 10K type strain sequencing project: providing services to taxonomists for standard genome sequencing and annotation.</title>
        <authorList>
            <consortium name="The Broad Institute Genomics Platform"/>
            <consortium name="The Broad Institute Genome Sequencing Center for Infectious Disease"/>
            <person name="Wu L."/>
            <person name="Ma J."/>
        </authorList>
    </citation>
    <scope>NUCLEOTIDE SEQUENCE [LARGE SCALE GENOMIC DNA]</scope>
    <source>
        <strain evidence="3 4">PSR21</strain>
    </source>
</reference>
<dbReference type="PANTHER" id="PTHR11082:SF36">
    <property type="entry name" value="DUS-LIKE FMN-BINDING DOMAIN-CONTAINING PROTEIN"/>
    <property type="match status" value="1"/>
</dbReference>
<protein>
    <submittedName>
        <fullName evidence="3">tRNA-dihydrouridine synthase</fullName>
    </submittedName>
</protein>
<dbReference type="Proteomes" id="UP001596547">
    <property type="component" value="Unassembled WGS sequence"/>
</dbReference>
<dbReference type="PANTHER" id="PTHR11082">
    <property type="entry name" value="TRNA-DIHYDROURIDINE SYNTHASE"/>
    <property type="match status" value="1"/>
</dbReference>
<dbReference type="RefSeq" id="WP_276304830.1">
    <property type="nucleotide sequence ID" value="NZ_CP119992.1"/>
</dbReference>
<evidence type="ECO:0000256" key="1">
    <source>
        <dbReference type="SAM" id="MobiDB-lite"/>
    </source>
</evidence>
<dbReference type="InterPro" id="IPR035587">
    <property type="entry name" value="DUS-like_FMN-bd"/>
</dbReference>
<proteinExistence type="predicted"/>
<comment type="caution">
    <text evidence="3">The sequence shown here is derived from an EMBL/GenBank/DDBJ whole genome shotgun (WGS) entry which is preliminary data.</text>
</comment>
<organism evidence="3 4">
    <name type="scientific">Halomarina halobia</name>
    <dbReference type="NCBI Taxonomy" id="3033386"/>
    <lineage>
        <taxon>Archaea</taxon>
        <taxon>Methanobacteriati</taxon>
        <taxon>Methanobacteriota</taxon>
        <taxon>Stenosarchaea group</taxon>
        <taxon>Halobacteria</taxon>
        <taxon>Halobacteriales</taxon>
        <taxon>Natronomonadaceae</taxon>
        <taxon>Halomarina</taxon>
    </lineage>
</organism>
<gene>
    <name evidence="3" type="ORF">ACFQPE_01295</name>
</gene>
<feature type="compositionally biased region" description="Basic and acidic residues" evidence="1">
    <location>
        <begin position="258"/>
        <end position="274"/>
    </location>
</feature>
<dbReference type="GeneID" id="79314396"/>
<accession>A0ABD6A5G2</accession>
<dbReference type="SUPFAM" id="SSF51395">
    <property type="entry name" value="FMN-linked oxidoreductases"/>
    <property type="match status" value="1"/>
</dbReference>
<evidence type="ECO:0000313" key="3">
    <source>
        <dbReference type="EMBL" id="MFC7315431.1"/>
    </source>
</evidence>
<feature type="region of interest" description="Disordered" evidence="1">
    <location>
        <begin position="246"/>
        <end position="274"/>
    </location>
</feature>
<evidence type="ECO:0000259" key="2">
    <source>
        <dbReference type="Pfam" id="PF01207"/>
    </source>
</evidence>
<feature type="domain" description="DUS-like FMN-binding" evidence="2">
    <location>
        <begin position="100"/>
        <end position="240"/>
    </location>
</feature>
<sequence>MTNVGPFEPRVALASLSGASDAAWARRAADHAGCAFLGGIALDRDTRAAARALVAREREEFLPDDPVAFVERELAALDGVPLRAGVNVRSATLDPVRAVARVCRDRDAILEVNAHCRQDEMCAAGAGEALLRDPDRLCEQVAAASDEGAVVGAKVRAEVSGVDLPDLARRIEAAGGEVIHVDAMDSEAVVADVVDACDLFVIANNGVRDRATVEEYLDHGADAVSVGRPSDNPAVLARVRRAADAWFAGERGPPPGERAPEREGDVEREEGADA</sequence>
<dbReference type="Pfam" id="PF01207">
    <property type="entry name" value="Dus"/>
    <property type="match status" value="1"/>
</dbReference>
<dbReference type="InterPro" id="IPR013785">
    <property type="entry name" value="Aldolase_TIM"/>
</dbReference>